<name>A0ABW2RIF2_9BACL</name>
<feature type="transmembrane region" description="Helical" evidence="2">
    <location>
        <begin position="132"/>
        <end position="158"/>
    </location>
</feature>
<gene>
    <name evidence="3" type="ORF">ACFQNG_06670</name>
</gene>
<feature type="region of interest" description="Disordered" evidence="1">
    <location>
        <begin position="1"/>
        <end position="38"/>
    </location>
</feature>
<evidence type="ECO:0008006" key="5">
    <source>
        <dbReference type="Google" id="ProtNLM"/>
    </source>
</evidence>
<protein>
    <recommendedName>
        <fullName evidence="5">SPOR domain-containing protein</fullName>
    </recommendedName>
</protein>
<proteinExistence type="predicted"/>
<keyword evidence="2" id="KW-0812">Transmembrane</keyword>
<evidence type="ECO:0000256" key="2">
    <source>
        <dbReference type="SAM" id="Phobius"/>
    </source>
</evidence>
<dbReference type="EMBL" id="JBHTBW010000019">
    <property type="protein sequence ID" value="MFC7440832.1"/>
    <property type="molecule type" value="Genomic_DNA"/>
</dbReference>
<keyword evidence="2" id="KW-0472">Membrane</keyword>
<dbReference type="RefSeq" id="WP_379864117.1">
    <property type="nucleotide sequence ID" value="NZ_JBHTBW010000019.1"/>
</dbReference>
<evidence type="ECO:0000256" key="1">
    <source>
        <dbReference type="SAM" id="MobiDB-lite"/>
    </source>
</evidence>
<accession>A0ABW2RIF2</accession>
<reference evidence="4" key="1">
    <citation type="journal article" date="2019" name="Int. J. Syst. Evol. Microbiol.">
        <title>The Global Catalogue of Microorganisms (GCM) 10K type strain sequencing project: providing services to taxonomists for standard genome sequencing and annotation.</title>
        <authorList>
            <consortium name="The Broad Institute Genomics Platform"/>
            <consortium name="The Broad Institute Genome Sequencing Center for Infectious Disease"/>
            <person name="Wu L."/>
            <person name="Ma J."/>
        </authorList>
    </citation>
    <scope>NUCLEOTIDE SEQUENCE [LARGE SCALE GENOMIC DNA]</scope>
    <source>
        <strain evidence="4">CGMCC 1.12942</strain>
    </source>
</reference>
<keyword evidence="4" id="KW-1185">Reference proteome</keyword>
<keyword evidence="2" id="KW-1133">Transmembrane helix</keyword>
<dbReference type="Proteomes" id="UP001596500">
    <property type="component" value="Unassembled WGS sequence"/>
</dbReference>
<comment type="caution">
    <text evidence="3">The sequence shown here is derived from an EMBL/GenBank/DDBJ whole genome shotgun (WGS) entry which is preliminary data.</text>
</comment>
<evidence type="ECO:0000313" key="3">
    <source>
        <dbReference type="EMBL" id="MFC7440832.1"/>
    </source>
</evidence>
<organism evidence="3 4">
    <name type="scientific">Laceyella putida</name>
    <dbReference type="NCBI Taxonomy" id="110101"/>
    <lineage>
        <taxon>Bacteria</taxon>
        <taxon>Bacillati</taxon>
        <taxon>Bacillota</taxon>
        <taxon>Bacilli</taxon>
        <taxon>Bacillales</taxon>
        <taxon>Thermoactinomycetaceae</taxon>
        <taxon>Laceyella</taxon>
    </lineage>
</organism>
<evidence type="ECO:0000313" key="4">
    <source>
        <dbReference type="Proteomes" id="UP001596500"/>
    </source>
</evidence>
<sequence>MEYPKPRISSHQSGMKVTIQPHPESSSPGKAGRGAEGQAIAISKRQERINGQSDCAGNQSANWEKIEKTPISAAFQQEEGRRAKKSAVTQVWEERSFAKSFTDNKQHVIEWSSPNNPFLQKRLKIRPPAANLGQLLLSIAAAILVGLVMGFSILRIFFLENAPHSARSIDDHLPKTNVVAEKPLIDQKGVGNLEKEVRNPLPSLRVVMLQAGHFQTKLHAQKKVQEYRTQGLAAVMSDHPPYRIFLGLGLTRDDALKLSAIYQKKEVEVYLKEWRMVGQMPKGMKKKEKLAQLLEGGNRLIQQLGNASIANIQSNPVKEAPAFAFQTTWKKEYRQILTDFHALEKELPPKLKTSLSQCIAALDLAIQSGETANKHPNQVLLWQIQEGLVRYALAYERVVGAMVGDEENKF</sequence>